<keyword evidence="2" id="KW-1185">Reference proteome</keyword>
<accession>A0A327NFH1</accession>
<organism evidence="1 2">
    <name type="scientific">Spirosoma telluris</name>
    <dbReference type="NCBI Taxonomy" id="2183553"/>
    <lineage>
        <taxon>Bacteria</taxon>
        <taxon>Pseudomonadati</taxon>
        <taxon>Bacteroidota</taxon>
        <taxon>Cytophagia</taxon>
        <taxon>Cytophagales</taxon>
        <taxon>Cytophagaceae</taxon>
        <taxon>Spirosoma</taxon>
    </lineage>
</organism>
<dbReference type="EMBL" id="QLII01000001">
    <property type="protein sequence ID" value="RAI73907.1"/>
    <property type="molecule type" value="Genomic_DNA"/>
</dbReference>
<comment type="caution">
    <text evidence="1">The sequence shown here is derived from an EMBL/GenBank/DDBJ whole genome shotgun (WGS) entry which is preliminary data.</text>
</comment>
<evidence type="ECO:0000313" key="1">
    <source>
        <dbReference type="EMBL" id="RAI73907.1"/>
    </source>
</evidence>
<proteinExistence type="predicted"/>
<name>A0A327NFH1_9BACT</name>
<reference evidence="1 2" key="1">
    <citation type="submission" date="2018-06" db="EMBL/GenBank/DDBJ databases">
        <title>Spirosoma sp. HMF3257 Genome sequencing and assembly.</title>
        <authorList>
            <person name="Kang H."/>
            <person name="Cha I."/>
            <person name="Kim H."/>
            <person name="Kang J."/>
            <person name="Joh K."/>
        </authorList>
    </citation>
    <scope>NUCLEOTIDE SEQUENCE [LARGE SCALE GENOMIC DNA]</scope>
    <source>
        <strain evidence="1 2">HMF3257</strain>
    </source>
</reference>
<dbReference type="OrthoDB" id="793934at2"/>
<dbReference type="RefSeq" id="WP_111350053.1">
    <property type="nucleotide sequence ID" value="NZ_QLII01000001.1"/>
</dbReference>
<evidence type="ECO:0000313" key="2">
    <source>
        <dbReference type="Proteomes" id="UP000249016"/>
    </source>
</evidence>
<sequence length="175" mass="20229">MSKGIIRLSYRKIIDATSQKPWDKFVFEDTYMEFYMQAQFYNQANEYSTFQELLENVPNAEKLHHLTSAAAIGYIRQLNKLIPDIVNSSGKLCLPFSQFKFEIIQSHVQNKEAHKVAVLFYSEPLTWIDTFSDRLLIAYGDHREALQTGKEVETDLIALQPYLSISSVQQTDLPN</sequence>
<dbReference type="AlphaFoldDB" id="A0A327NFH1"/>
<gene>
    <name evidence="1" type="ORF">HMF3257_05105</name>
</gene>
<protein>
    <submittedName>
        <fullName evidence="1">Uncharacterized protein</fullName>
    </submittedName>
</protein>
<dbReference type="Proteomes" id="UP000249016">
    <property type="component" value="Unassembled WGS sequence"/>
</dbReference>